<dbReference type="PANTHER" id="PTHR43133:SF39">
    <property type="entry name" value="SIMILAR TO RNA POLYMERASE SIGMA-E FACTOR"/>
    <property type="match status" value="1"/>
</dbReference>
<evidence type="ECO:0000313" key="6">
    <source>
        <dbReference type="EMBL" id="MBB5207802.1"/>
    </source>
</evidence>
<dbReference type="NCBIfam" id="TIGR02999">
    <property type="entry name" value="Sig-70_X6"/>
    <property type="match status" value="1"/>
</dbReference>
<dbReference type="Pfam" id="PF07638">
    <property type="entry name" value="Sigma70_ECF"/>
    <property type="match status" value="1"/>
</dbReference>
<gene>
    <name evidence="6" type="ORF">HNQ52_001331</name>
</gene>
<dbReference type="InterPro" id="IPR039425">
    <property type="entry name" value="RNA_pol_sigma-70-like"/>
</dbReference>
<dbReference type="GO" id="GO:0016987">
    <property type="term" value="F:sigma factor activity"/>
    <property type="evidence" value="ECO:0007669"/>
    <property type="project" value="UniProtKB-KW"/>
</dbReference>
<sequence length="188" mass="20401">MDRTDATLTALLGAASAGEPDALTRLMPLVYDELRRLARSQLGHRGQGATLSTTALVHEAYERLARQSHLAVSDRKHFFVLCARVMRQIVIDSLRRRGAEKRGGGLAPEALSDEEPMAAEQSSLLALEEAMRKLGEHDPALLDTAGMVWFAGLEPQEVATLAGVSLRTVQRDLARARAWVADALGLPP</sequence>
<dbReference type="Gene3D" id="1.10.10.10">
    <property type="entry name" value="Winged helix-like DNA-binding domain superfamily/Winged helix DNA-binding domain"/>
    <property type="match status" value="1"/>
</dbReference>
<dbReference type="AlphaFoldDB" id="A0A7W8FYV4"/>
<dbReference type="InterPro" id="IPR014284">
    <property type="entry name" value="RNA_pol_sigma-70_dom"/>
</dbReference>
<dbReference type="Gene3D" id="1.10.1740.10">
    <property type="match status" value="1"/>
</dbReference>
<comment type="caution">
    <text evidence="6">The sequence shown here is derived from an EMBL/GenBank/DDBJ whole genome shotgun (WGS) entry which is preliminary data.</text>
</comment>
<reference evidence="6 7" key="1">
    <citation type="submission" date="2020-08" db="EMBL/GenBank/DDBJ databases">
        <title>Genomic Encyclopedia of Type Strains, Phase IV (KMG-IV): sequencing the most valuable type-strain genomes for metagenomic binning, comparative biology and taxonomic classification.</title>
        <authorList>
            <person name="Goeker M."/>
        </authorList>
    </citation>
    <scope>NUCLEOTIDE SEQUENCE [LARGE SCALE GENOMIC DNA]</scope>
    <source>
        <strain evidence="6 7">DSM 24163</strain>
    </source>
</reference>
<evidence type="ECO:0000256" key="4">
    <source>
        <dbReference type="ARBA" id="ARBA00023163"/>
    </source>
</evidence>
<dbReference type="SUPFAM" id="SSF88946">
    <property type="entry name" value="Sigma2 domain of RNA polymerase sigma factors"/>
    <property type="match status" value="1"/>
</dbReference>
<dbReference type="SUPFAM" id="SSF88659">
    <property type="entry name" value="Sigma3 and sigma4 domains of RNA polymerase sigma factors"/>
    <property type="match status" value="1"/>
</dbReference>
<evidence type="ECO:0000259" key="5">
    <source>
        <dbReference type="Pfam" id="PF07638"/>
    </source>
</evidence>
<dbReference type="InterPro" id="IPR011517">
    <property type="entry name" value="RNA_pol_sigma70_ECF-like"/>
</dbReference>
<feature type="domain" description="RNA polymerase sigma-70 ECF-like HTH" evidence="5">
    <location>
        <begin position="8"/>
        <end position="184"/>
    </location>
</feature>
<dbReference type="PANTHER" id="PTHR43133">
    <property type="entry name" value="RNA POLYMERASE ECF-TYPE SIGMA FACTO"/>
    <property type="match status" value="1"/>
</dbReference>
<dbReference type="GO" id="GO:0006352">
    <property type="term" value="P:DNA-templated transcription initiation"/>
    <property type="evidence" value="ECO:0007669"/>
    <property type="project" value="InterPro"/>
</dbReference>
<dbReference type="Proteomes" id="UP000521199">
    <property type="component" value="Unassembled WGS sequence"/>
</dbReference>
<keyword evidence="3" id="KW-0731">Sigma factor</keyword>
<proteinExistence type="inferred from homology"/>
<evidence type="ECO:0000313" key="7">
    <source>
        <dbReference type="Proteomes" id="UP000521199"/>
    </source>
</evidence>
<name>A0A7W8FYV4_9GAMM</name>
<dbReference type="NCBIfam" id="TIGR02937">
    <property type="entry name" value="sigma70-ECF"/>
    <property type="match status" value="1"/>
</dbReference>
<organism evidence="6 7">
    <name type="scientific">Chiayiivirga flava</name>
    <dbReference type="NCBI Taxonomy" id="659595"/>
    <lineage>
        <taxon>Bacteria</taxon>
        <taxon>Pseudomonadati</taxon>
        <taxon>Pseudomonadota</taxon>
        <taxon>Gammaproteobacteria</taxon>
        <taxon>Lysobacterales</taxon>
        <taxon>Lysobacteraceae</taxon>
        <taxon>Chiayiivirga</taxon>
    </lineage>
</organism>
<accession>A0A7W8FYV4</accession>
<dbReference type="EMBL" id="JACHHP010000002">
    <property type="protein sequence ID" value="MBB5207802.1"/>
    <property type="molecule type" value="Genomic_DNA"/>
</dbReference>
<evidence type="ECO:0000256" key="2">
    <source>
        <dbReference type="ARBA" id="ARBA00023015"/>
    </source>
</evidence>
<evidence type="ECO:0000256" key="3">
    <source>
        <dbReference type="ARBA" id="ARBA00023082"/>
    </source>
</evidence>
<comment type="similarity">
    <text evidence="1">Belongs to the sigma-70 factor family. ECF subfamily.</text>
</comment>
<keyword evidence="7" id="KW-1185">Reference proteome</keyword>
<dbReference type="RefSeq" id="WP_183960329.1">
    <property type="nucleotide sequence ID" value="NZ_JACHHP010000002.1"/>
</dbReference>
<dbReference type="InterPro" id="IPR013324">
    <property type="entry name" value="RNA_pol_sigma_r3/r4-like"/>
</dbReference>
<dbReference type="InterPro" id="IPR036388">
    <property type="entry name" value="WH-like_DNA-bd_sf"/>
</dbReference>
<evidence type="ECO:0000256" key="1">
    <source>
        <dbReference type="ARBA" id="ARBA00010641"/>
    </source>
</evidence>
<keyword evidence="4" id="KW-0804">Transcription</keyword>
<dbReference type="InterPro" id="IPR053812">
    <property type="entry name" value="HTH_Sigma70_ECF-like"/>
</dbReference>
<protein>
    <submittedName>
        <fullName evidence="6">RNA polymerase sigma factor (TIGR02999 family)</fullName>
    </submittedName>
</protein>
<dbReference type="InterPro" id="IPR013325">
    <property type="entry name" value="RNA_pol_sigma_r2"/>
</dbReference>
<keyword evidence="2" id="KW-0805">Transcription regulation</keyword>